<comment type="subunit">
    <text evidence="4 10">Component of the ribosomal small subunit (SSU) processome composed of at least 40 protein subunits and snoRNA U3.</text>
</comment>
<keyword evidence="9 10" id="KW-0687">Ribonucleoprotein</keyword>
<evidence type="ECO:0000256" key="10">
    <source>
        <dbReference type="RuleBase" id="RU365070"/>
    </source>
</evidence>
<dbReference type="Gene3D" id="3.40.50.300">
    <property type="entry name" value="P-loop containing nucleotide triphosphate hydrolases"/>
    <property type="match status" value="1"/>
</dbReference>
<dbReference type="Pfam" id="PF22916">
    <property type="entry name" value="UTP25_NTPase-like"/>
    <property type="match status" value="1"/>
</dbReference>
<keyword evidence="15" id="KW-1185">Reference proteome</keyword>
<name>A0A9P4I2T9_9PEZI</name>
<evidence type="ECO:0000256" key="5">
    <source>
        <dbReference type="ARBA" id="ARBA00015422"/>
    </source>
</evidence>
<evidence type="ECO:0000256" key="9">
    <source>
        <dbReference type="ARBA" id="ARBA00023274"/>
    </source>
</evidence>
<dbReference type="PANTHER" id="PTHR12933">
    <property type="entry name" value="ORF PROTEIN-RELATED"/>
    <property type="match status" value="1"/>
</dbReference>
<evidence type="ECO:0000256" key="3">
    <source>
        <dbReference type="ARBA" id="ARBA00009223"/>
    </source>
</evidence>
<dbReference type="GO" id="GO:0032040">
    <property type="term" value="C:small-subunit processome"/>
    <property type="evidence" value="ECO:0007669"/>
    <property type="project" value="TreeGrafter"/>
</dbReference>
<dbReference type="InterPro" id="IPR053939">
    <property type="entry name" value="UTP25_C"/>
</dbReference>
<proteinExistence type="inferred from homology"/>
<accession>A0A9P4I2T9</accession>
<evidence type="ECO:0000256" key="6">
    <source>
        <dbReference type="ARBA" id="ARBA00022517"/>
    </source>
</evidence>
<protein>
    <recommendedName>
        <fullName evidence="5 10">U3 small nucleolar RNA-associated protein 25</fullName>
        <shortName evidence="10">U3 snoRNA-associated protein 25</shortName>
    </recommendedName>
</protein>
<comment type="subcellular location">
    <subcellularLocation>
        <location evidence="2 10">Nucleus</location>
        <location evidence="2 10">Nucleolus</location>
    </subcellularLocation>
</comment>
<evidence type="ECO:0000259" key="12">
    <source>
        <dbReference type="Pfam" id="PF06862"/>
    </source>
</evidence>
<organism evidence="14 15">
    <name type="scientific">Saccharata proteae CBS 121410</name>
    <dbReference type="NCBI Taxonomy" id="1314787"/>
    <lineage>
        <taxon>Eukaryota</taxon>
        <taxon>Fungi</taxon>
        <taxon>Dikarya</taxon>
        <taxon>Ascomycota</taxon>
        <taxon>Pezizomycotina</taxon>
        <taxon>Dothideomycetes</taxon>
        <taxon>Dothideomycetes incertae sedis</taxon>
        <taxon>Botryosphaeriales</taxon>
        <taxon>Saccharataceae</taxon>
        <taxon>Saccharata</taxon>
    </lineage>
</organism>
<keyword evidence="6 10" id="KW-0690">Ribosome biogenesis</keyword>
<comment type="caution">
    <text evidence="14">The sequence shown here is derived from an EMBL/GenBank/DDBJ whole genome shotgun (WGS) entry which is preliminary data.</text>
</comment>
<dbReference type="FunFam" id="3.40.50.300:FF:002356">
    <property type="entry name" value="U3 small nucleolar RNA-associated protein 25"/>
    <property type="match status" value="1"/>
</dbReference>
<evidence type="ECO:0000256" key="7">
    <source>
        <dbReference type="ARBA" id="ARBA00022552"/>
    </source>
</evidence>
<dbReference type="GO" id="GO:0034511">
    <property type="term" value="F:U3 snoRNA binding"/>
    <property type="evidence" value="ECO:0007669"/>
    <property type="project" value="InterPro"/>
</dbReference>
<dbReference type="EMBL" id="ML978712">
    <property type="protein sequence ID" value="KAF2091142.1"/>
    <property type="molecule type" value="Genomic_DNA"/>
</dbReference>
<dbReference type="OrthoDB" id="10264378at2759"/>
<dbReference type="InterPro" id="IPR027417">
    <property type="entry name" value="P-loop_NTPase"/>
</dbReference>
<dbReference type="GO" id="GO:0000462">
    <property type="term" value="P:maturation of SSU-rRNA from tricistronic rRNA transcript (SSU-rRNA, 5.8S rRNA, LSU-rRNA)"/>
    <property type="evidence" value="ECO:0007669"/>
    <property type="project" value="TreeGrafter"/>
</dbReference>
<comment type="similarity">
    <text evidence="3 10">Belongs to the UTP25 family.</text>
</comment>
<feature type="non-terminal residue" evidence="14">
    <location>
        <position position="660"/>
    </location>
</feature>
<dbReference type="InterPro" id="IPR053940">
    <property type="entry name" value="UTP25_NTPase-like"/>
</dbReference>
<feature type="compositionally biased region" description="Low complexity" evidence="11">
    <location>
        <begin position="32"/>
        <end position="42"/>
    </location>
</feature>
<dbReference type="Proteomes" id="UP000799776">
    <property type="component" value="Unassembled WGS sequence"/>
</dbReference>
<evidence type="ECO:0000256" key="1">
    <source>
        <dbReference type="ARBA" id="ARBA00002883"/>
    </source>
</evidence>
<feature type="region of interest" description="Disordered" evidence="11">
    <location>
        <begin position="1"/>
        <end position="108"/>
    </location>
</feature>
<dbReference type="AlphaFoldDB" id="A0A9P4I2T9"/>
<evidence type="ECO:0000256" key="11">
    <source>
        <dbReference type="SAM" id="MobiDB-lite"/>
    </source>
</evidence>
<comment type="function">
    <text evidence="1 10">DEAD-box RNA helicase-like protein required for pre-18S rRNA processing, specifically at sites A0, A1, and A2.</text>
</comment>
<feature type="domain" description="UTP25 C-terminal" evidence="12">
    <location>
        <begin position="462"/>
        <end position="659"/>
    </location>
</feature>
<feature type="compositionally biased region" description="Acidic residues" evidence="11">
    <location>
        <begin position="74"/>
        <end position="102"/>
    </location>
</feature>
<dbReference type="PANTHER" id="PTHR12933:SF0">
    <property type="entry name" value="U3 SMALL NUCLEOLAR RNA-ASSOCIATED PROTEIN 25 HOMOLOG"/>
    <property type="match status" value="1"/>
</dbReference>
<dbReference type="Pfam" id="PF06862">
    <property type="entry name" value="Utp25_C"/>
    <property type="match status" value="1"/>
</dbReference>
<keyword evidence="7 10" id="KW-0698">rRNA processing</keyword>
<keyword evidence="8 10" id="KW-0539">Nucleus</keyword>
<dbReference type="GO" id="GO:0019843">
    <property type="term" value="F:rRNA binding"/>
    <property type="evidence" value="ECO:0007669"/>
    <property type="project" value="TreeGrafter"/>
</dbReference>
<evidence type="ECO:0000256" key="8">
    <source>
        <dbReference type="ARBA" id="ARBA00023242"/>
    </source>
</evidence>
<evidence type="ECO:0000313" key="15">
    <source>
        <dbReference type="Proteomes" id="UP000799776"/>
    </source>
</evidence>
<gene>
    <name evidence="14" type="ORF">K490DRAFT_1532</name>
</gene>
<feature type="non-terminal residue" evidence="14">
    <location>
        <position position="1"/>
    </location>
</feature>
<evidence type="ECO:0000256" key="4">
    <source>
        <dbReference type="ARBA" id="ARBA00011192"/>
    </source>
</evidence>
<dbReference type="InterPro" id="IPR010678">
    <property type="entry name" value="UTP25"/>
</dbReference>
<feature type="compositionally biased region" description="Acidic residues" evidence="11">
    <location>
        <begin position="1"/>
        <end position="22"/>
    </location>
</feature>
<evidence type="ECO:0000259" key="13">
    <source>
        <dbReference type="Pfam" id="PF22916"/>
    </source>
</evidence>
<evidence type="ECO:0000313" key="14">
    <source>
        <dbReference type="EMBL" id="KAF2091142.1"/>
    </source>
</evidence>
<feature type="domain" description="UTP25 NTP hydrolase-like" evidence="13">
    <location>
        <begin position="194"/>
        <end position="452"/>
    </location>
</feature>
<reference evidence="14" key="1">
    <citation type="journal article" date="2020" name="Stud. Mycol.">
        <title>101 Dothideomycetes genomes: a test case for predicting lifestyles and emergence of pathogens.</title>
        <authorList>
            <person name="Haridas S."/>
            <person name="Albert R."/>
            <person name="Binder M."/>
            <person name="Bloem J."/>
            <person name="Labutti K."/>
            <person name="Salamov A."/>
            <person name="Andreopoulos B."/>
            <person name="Baker S."/>
            <person name="Barry K."/>
            <person name="Bills G."/>
            <person name="Bluhm B."/>
            <person name="Cannon C."/>
            <person name="Castanera R."/>
            <person name="Culley D."/>
            <person name="Daum C."/>
            <person name="Ezra D."/>
            <person name="Gonzalez J."/>
            <person name="Henrissat B."/>
            <person name="Kuo A."/>
            <person name="Liang C."/>
            <person name="Lipzen A."/>
            <person name="Lutzoni F."/>
            <person name="Magnuson J."/>
            <person name="Mondo S."/>
            <person name="Nolan M."/>
            <person name="Ohm R."/>
            <person name="Pangilinan J."/>
            <person name="Park H.-J."/>
            <person name="Ramirez L."/>
            <person name="Alfaro M."/>
            <person name="Sun H."/>
            <person name="Tritt A."/>
            <person name="Yoshinaga Y."/>
            <person name="Zwiers L.-H."/>
            <person name="Turgeon B."/>
            <person name="Goodwin S."/>
            <person name="Spatafora J."/>
            <person name="Crous P."/>
            <person name="Grigoriev I."/>
        </authorList>
    </citation>
    <scope>NUCLEOTIDE SEQUENCE</scope>
    <source>
        <strain evidence="14">CBS 121410</strain>
    </source>
</reference>
<evidence type="ECO:0000256" key="2">
    <source>
        <dbReference type="ARBA" id="ARBA00004604"/>
    </source>
</evidence>
<sequence length="660" mass="74859">IVPDGPEAESDAEESVTSEEEVQSGPAVRPYSALLQSLQSDSRSQEPRSKRRKLQHQRAASPSPVRDAPVVEQNDTEEAAADQGDQDDLEDAPEDEDEDLSDPFEVHFAQPDGGAFSRRLKAAADNQWQSQRSQLDGLGKCNVSTLDAGGSSIRRAVSSPQQLKLKKRLADNVSSHMKEFTKLQQGLSPFVFDYHDVLFGARTVANAQDLRQLYCLHALNHIFKTRDRVIKNNARLAKEQDTEDVELRDQGFTRPKVLFLLETRQSCARVIEVMMQFCGPEQQENKKRFQDSFFQDEDKFSDDRPEDFRELFEGNDDNEFKVGVKFTRKTVKYFSPFYNSDIIFASPLGLRRAIEKGDKKKKDFDFLSSIEVLIMDQADAMLMQNWEHVEFVLSHLNQQPKDAHGCDFSRVRSWYLDGHASHLRQTIVLSAYIAPELNKLYNSNMRNIAGKIKIQPDYEGAMLEIGLQIKQTFSRFDSASPANDPDARFKYFTSAIAPSLARLPKPADGGQGVLIFIPSYLDFVRVRNYFANATEMQNISFGAASEYTELPDVRRARSHFMSGRHSVLLYTGRAHHFRRYHLKGVKKVIMYGLPENPIHYRELVGGYLGSSIAEGLADPTETSTRAMFSKWDGLKLERIVGSKRTATMLKDKSGDTFDFL</sequence>
<dbReference type="SUPFAM" id="SSF52540">
    <property type="entry name" value="P-loop containing nucleoside triphosphate hydrolases"/>
    <property type="match status" value="1"/>
</dbReference>